<dbReference type="EMBL" id="ML996110">
    <property type="protein sequence ID" value="KAF2738256.1"/>
    <property type="molecule type" value="Genomic_DNA"/>
</dbReference>
<organism evidence="2 3">
    <name type="scientific">Polyplosphaeria fusca</name>
    <dbReference type="NCBI Taxonomy" id="682080"/>
    <lineage>
        <taxon>Eukaryota</taxon>
        <taxon>Fungi</taxon>
        <taxon>Dikarya</taxon>
        <taxon>Ascomycota</taxon>
        <taxon>Pezizomycotina</taxon>
        <taxon>Dothideomycetes</taxon>
        <taxon>Pleosporomycetidae</taxon>
        <taxon>Pleosporales</taxon>
        <taxon>Tetraplosphaeriaceae</taxon>
        <taxon>Polyplosphaeria</taxon>
    </lineage>
</organism>
<feature type="domain" description="Microbial-type PARG catalytic" evidence="1">
    <location>
        <begin position="56"/>
        <end position="156"/>
    </location>
</feature>
<evidence type="ECO:0000313" key="3">
    <source>
        <dbReference type="Proteomes" id="UP000799444"/>
    </source>
</evidence>
<name>A0A9P4V689_9PLEO</name>
<reference evidence="2" key="1">
    <citation type="journal article" date="2020" name="Stud. Mycol.">
        <title>101 Dothideomycetes genomes: a test case for predicting lifestyles and emergence of pathogens.</title>
        <authorList>
            <person name="Haridas S."/>
            <person name="Albert R."/>
            <person name="Binder M."/>
            <person name="Bloem J."/>
            <person name="Labutti K."/>
            <person name="Salamov A."/>
            <person name="Andreopoulos B."/>
            <person name="Baker S."/>
            <person name="Barry K."/>
            <person name="Bills G."/>
            <person name="Bluhm B."/>
            <person name="Cannon C."/>
            <person name="Castanera R."/>
            <person name="Culley D."/>
            <person name="Daum C."/>
            <person name="Ezra D."/>
            <person name="Gonzalez J."/>
            <person name="Henrissat B."/>
            <person name="Kuo A."/>
            <person name="Liang C."/>
            <person name="Lipzen A."/>
            <person name="Lutzoni F."/>
            <person name="Magnuson J."/>
            <person name="Mondo S."/>
            <person name="Nolan M."/>
            <person name="Ohm R."/>
            <person name="Pangilinan J."/>
            <person name="Park H.-J."/>
            <person name="Ramirez L."/>
            <person name="Alfaro M."/>
            <person name="Sun H."/>
            <person name="Tritt A."/>
            <person name="Yoshinaga Y."/>
            <person name="Zwiers L.-H."/>
            <person name="Turgeon B."/>
            <person name="Goodwin S."/>
            <person name="Spatafora J."/>
            <person name="Crous P."/>
            <person name="Grigoriev I."/>
        </authorList>
    </citation>
    <scope>NUCLEOTIDE SEQUENCE</scope>
    <source>
        <strain evidence="2">CBS 125425</strain>
    </source>
</reference>
<accession>A0A9P4V689</accession>
<dbReference type="OrthoDB" id="9985428at2759"/>
<dbReference type="Gene3D" id="3.40.220.10">
    <property type="entry name" value="Leucine Aminopeptidase, subunit E, domain 1"/>
    <property type="match status" value="1"/>
</dbReference>
<evidence type="ECO:0000259" key="1">
    <source>
        <dbReference type="Pfam" id="PF10021"/>
    </source>
</evidence>
<evidence type="ECO:0000313" key="2">
    <source>
        <dbReference type="EMBL" id="KAF2738256.1"/>
    </source>
</evidence>
<dbReference type="AlphaFoldDB" id="A0A9P4V689"/>
<dbReference type="InterPro" id="IPR012664">
    <property type="entry name" value="CHP02452"/>
</dbReference>
<comment type="caution">
    <text evidence="2">The sequence shown here is derived from an EMBL/GenBank/DDBJ whole genome shotgun (WGS) entry which is preliminary data.</text>
</comment>
<dbReference type="PANTHER" id="PTHR35596:SF1">
    <property type="entry name" value="MICROBIAL-TYPE PARG CATALYTIC DOMAIN-CONTAINING PROTEIN"/>
    <property type="match status" value="1"/>
</dbReference>
<keyword evidence="3" id="KW-1185">Reference proteome</keyword>
<protein>
    <recommendedName>
        <fullName evidence="1">Microbial-type PARG catalytic domain-containing protein</fullName>
    </recommendedName>
</protein>
<proteinExistence type="predicted"/>
<dbReference type="SUPFAM" id="SSF52949">
    <property type="entry name" value="Macro domain-like"/>
    <property type="match status" value="1"/>
</dbReference>
<dbReference type="PANTHER" id="PTHR35596">
    <property type="entry name" value="DUF2263 DOMAIN-CONTAINING PROTEIN"/>
    <property type="match status" value="1"/>
</dbReference>
<sequence>MRRNLRQTAKETKDVLPTILVHLDVKTRTSSIHHMRELTPLKSEECPAFGLPEGDQQAGRKGTRIRVFDQDSFDAALDLQPSTTVSSSASLVDAAPATDQTGTGNPTASSPKLPLKPVAVLNLASEKRPGGGWENGALAQEEALCFRSSLYLSLHQLYYPIPALSALYTPTAVLIRDAMSRGHKLIWPEVPTEDLPVTSVISLAAIRRPSLARDGTYAKQSDVEFMKKKIRVVLRLSALQGHTKIVLGALGCGAFANPPHEVAQCFLEVFQEDEFQGGWWEDVVFAVLDNARGEDRGKDGTGNYGVFYRALEGVVV</sequence>
<dbReference type="Proteomes" id="UP000799444">
    <property type="component" value="Unassembled WGS sequence"/>
</dbReference>
<dbReference type="InterPro" id="IPR019261">
    <property type="entry name" value="PARG_cat_microbial"/>
</dbReference>
<dbReference type="NCBIfam" id="TIGR02452">
    <property type="entry name" value="TIGR02452 family protein"/>
    <property type="match status" value="1"/>
</dbReference>
<dbReference type="PIRSF" id="PIRSF014899">
    <property type="entry name" value="UCP014899"/>
    <property type="match status" value="1"/>
</dbReference>
<gene>
    <name evidence="2" type="ORF">EJ04DRAFT_541440</name>
</gene>
<dbReference type="InterPro" id="IPR043472">
    <property type="entry name" value="Macro_dom-like"/>
</dbReference>
<dbReference type="Pfam" id="PF10021">
    <property type="entry name" value="PARG_cat_microb"/>
    <property type="match status" value="1"/>
</dbReference>